<evidence type="ECO:0000256" key="6">
    <source>
        <dbReference type="SAM" id="Phobius"/>
    </source>
</evidence>
<feature type="compositionally biased region" description="Polar residues" evidence="5">
    <location>
        <begin position="1"/>
        <end position="14"/>
    </location>
</feature>
<dbReference type="Pfam" id="PF07690">
    <property type="entry name" value="MFS_1"/>
    <property type="match status" value="1"/>
</dbReference>
<name>A0ABV5XX48_ARTRM</name>
<feature type="transmembrane region" description="Helical" evidence="6">
    <location>
        <begin position="325"/>
        <end position="344"/>
    </location>
</feature>
<dbReference type="InterPro" id="IPR011701">
    <property type="entry name" value="MFS"/>
</dbReference>
<accession>A0ABV5XX48</accession>
<feature type="transmembrane region" description="Helical" evidence="6">
    <location>
        <begin position="441"/>
        <end position="464"/>
    </location>
</feature>
<evidence type="ECO:0000256" key="2">
    <source>
        <dbReference type="ARBA" id="ARBA00022692"/>
    </source>
</evidence>
<sequence length="472" mass="47559">MNSSPQNSAANTALQAAPSFPSAPPSAAPRRSRLPGRFARLPELAGRNFLPLGLFARLPLAMLTVGTLTLVTAVSHSYAIGGLAAGAVGIGSALGAPVLGSLADRSGQRPVLLVAAAVNAVTVIALLVAAYLTPDFNAPTDAIAILVTAFLAGASCPQVGPMARVRWMALTTRNLNTRNSKPGAGENAAATGSVASCRADLDTALSYEGTADEVTFVLGPALVGILASLVAPWLPLALAAVLTATLVPAFAVHPSQLAVVPAKRKARTGVGSVPAEQKSSVRSLAWLKVAVPVLAMVCMGTFFGATQNALSAFSAQFATAEIAGLMYSVMGLSSAVAALSVAYWPQRFGLAIRWVLAAAAMAAFSLLLFLPAGIWAMVIVLLVLGIPVGPVMVTVFSIGGVVAPAGRMATVMTALASGIVAGTALGAYLAGQLAQTQGPAAAFVVSTAASGALLVLGIVAGLVLRRRPSTQQ</sequence>
<feature type="transmembrane region" description="Helical" evidence="6">
    <location>
        <begin position="77"/>
        <end position="99"/>
    </location>
</feature>
<dbReference type="InterPro" id="IPR036259">
    <property type="entry name" value="MFS_trans_sf"/>
</dbReference>
<evidence type="ECO:0000313" key="9">
    <source>
        <dbReference type="Proteomes" id="UP001589702"/>
    </source>
</evidence>
<evidence type="ECO:0000256" key="1">
    <source>
        <dbReference type="ARBA" id="ARBA00004651"/>
    </source>
</evidence>
<feature type="region of interest" description="Disordered" evidence="5">
    <location>
        <begin position="1"/>
        <end position="32"/>
    </location>
</feature>
<evidence type="ECO:0000256" key="3">
    <source>
        <dbReference type="ARBA" id="ARBA00022989"/>
    </source>
</evidence>
<feature type="transmembrane region" description="Helical" evidence="6">
    <location>
        <begin position="376"/>
        <end position="402"/>
    </location>
</feature>
<organism evidence="8 9">
    <name type="scientific">Arthrobacter ramosus</name>
    <dbReference type="NCBI Taxonomy" id="1672"/>
    <lineage>
        <taxon>Bacteria</taxon>
        <taxon>Bacillati</taxon>
        <taxon>Actinomycetota</taxon>
        <taxon>Actinomycetes</taxon>
        <taxon>Micrococcales</taxon>
        <taxon>Micrococcaceae</taxon>
        <taxon>Arthrobacter</taxon>
    </lineage>
</organism>
<dbReference type="Proteomes" id="UP001589702">
    <property type="component" value="Unassembled WGS sequence"/>
</dbReference>
<evidence type="ECO:0000256" key="4">
    <source>
        <dbReference type="ARBA" id="ARBA00023136"/>
    </source>
</evidence>
<dbReference type="SUPFAM" id="SSF103473">
    <property type="entry name" value="MFS general substrate transporter"/>
    <property type="match status" value="1"/>
</dbReference>
<feature type="transmembrane region" description="Helical" evidence="6">
    <location>
        <begin position="283"/>
        <end position="305"/>
    </location>
</feature>
<feature type="transmembrane region" description="Helical" evidence="6">
    <location>
        <begin position="111"/>
        <end position="131"/>
    </location>
</feature>
<dbReference type="InterPro" id="IPR020846">
    <property type="entry name" value="MFS_dom"/>
</dbReference>
<feature type="transmembrane region" description="Helical" evidence="6">
    <location>
        <begin position="409"/>
        <end position="429"/>
    </location>
</feature>
<keyword evidence="2 6" id="KW-0812">Transmembrane</keyword>
<dbReference type="EMBL" id="JBHMBC010000007">
    <property type="protein sequence ID" value="MFB9819318.1"/>
    <property type="molecule type" value="Genomic_DNA"/>
</dbReference>
<keyword evidence="9" id="KW-1185">Reference proteome</keyword>
<keyword evidence="3 6" id="KW-1133">Transmembrane helix</keyword>
<protein>
    <submittedName>
        <fullName evidence="8">MFS transporter</fullName>
    </submittedName>
</protein>
<feature type="transmembrane region" description="Helical" evidence="6">
    <location>
        <begin position="49"/>
        <end position="71"/>
    </location>
</feature>
<evidence type="ECO:0000259" key="7">
    <source>
        <dbReference type="PROSITE" id="PS50850"/>
    </source>
</evidence>
<evidence type="ECO:0000313" key="8">
    <source>
        <dbReference type="EMBL" id="MFB9819318.1"/>
    </source>
</evidence>
<feature type="transmembrane region" description="Helical" evidence="6">
    <location>
        <begin position="351"/>
        <end position="370"/>
    </location>
</feature>
<keyword evidence="4 6" id="KW-0472">Membrane</keyword>
<dbReference type="PROSITE" id="PS50850">
    <property type="entry name" value="MFS"/>
    <property type="match status" value="1"/>
</dbReference>
<comment type="caution">
    <text evidence="8">The sequence shown here is derived from an EMBL/GenBank/DDBJ whole genome shotgun (WGS) entry which is preliminary data.</text>
</comment>
<feature type="transmembrane region" description="Helical" evidence="6">
    <location>
        <begin position="240"/>
        <end position="262"/>
    </location>
</feature>
<reference evidence="8 9" key="1">
    <citation type="submission" date="2024-09" db="EMBL/GenBank/DDBJ databases">
        <authorList>
            <person name="Sun Q."/>
            <person name="Mori K."/>
        </authorList>
    </citation>
    <scope>NUCLEOTIDE SEQUENCE [LARGE SCALE GENOMIC DNA]</scope>
    <source>
        <strain evidence="8 9">JCM 1334</strain>
    </source>
</reference>
<dbReference type="Gene3D" id="1.20.1250.20">
    <property type="entry name" value="MFS general substrate transporter like domains"/>
    <property type="match status" value="1"/>
</dbReference>
<gene>
    <name evidence="8" type="ORF">ACFFP1_07370</name>
</gene>
<dbReference type="RefSeq" id="WP_234747751.1">
    <property type="nucleotide sequence ID" value="NZ_BAAAWN010000001.1"/>
</dbReference>
<dbReference type="PANTHER" id="PTHR23542:SF1">
    <property type="entry name" value="MAJOR FACILITATOR SUPERFAMILY (MFS) PROFILE DOMAIN-CONTAINING PROTEIN"/>
    <property type="match status" value="1"/>
</dbReference>
<comment type="subcellular location">
    <subcellularLocation>
        <location evidence="1">Cell membrane</location>
        <topology evidence="1">Multi-pass membrane protein</topology>
    </subcellularLocation>
</comment>
<feature type="transmembrane region" description="Helical" evidence="6">
    <location>
        <begin position="214"/>
        <end position="234"/>
    </location>
</feature>
<dbReference type="PANTHER" id="PTHR23542">
    <property type="match status" value="1"/>
</dbReference>
<evidence type="ECO:0000256" key="5">
    <source>
        <dbReference type="SAM" id="MobiDB-lite"/>
    </source>
</evidence>
<feature type="domain" description="Major facilitator superfamily (MFS) profile" evidence="7">
    <location>
        <begin position="288"/>
        <end position="472"/>
    </location>
</feature>
<feature type="transmembrane region" description="Helical" evidence="6">
    <location>
        <begin position="143"/>
        <end position="163"/>
    </location>
</feature>
<proteinExistence type="predicted"/>